<feature type="transmembrane region" description="Helical" evidence="5">
    <location>
        <begin position="234"/>
        <end position="253"/>
    </location>
</feature>
<dbReference type="EMBL" id="JACDTQ010001088">
    <property type="protein sequence ID" value="KAF5923882.1"/>
    <property type="molecule type" value="Genomic_DNA"/>
</dbReference>
<dbReference type="Proteomes" id="UP000551758">
    <property type="component" value="Unassembled WGS sequence"/>
</dbReference>
<dbReference type="InterPro" id="IPR011701">
    <property type="entry name" value="MFS"/>
</dbReference>
<dbReference type="PROSITE" id="PS50850">
    <property type="entry name" value="MFS"/>
    <property type="match status" value="1"/>
</dbReference>
<evidence type="ECO:0000256" key="4">
    <source>
        <dbReference type="ARBA" id="ARBA00023136"/>
    </source>
</evidence>
<feature type="non-terminal residue" evidence="7">
    <location>
        <position position="1"/>
    </location>
</feature>
<keyword evidence="2 5" id="KW-0812">Transmembrane</keyword>
<dbReference type="GO" id="GO:0012505">
    <property type="term" value="C:endomembrane system"/>
    <property type="evidence" value="ECO:0007669"/>
    <property type="project" value="UniProtKB-SubCell"/>
</dbReference>
<name>A0A7J7F742_DICBM</name>
<feature type="transmembrane region" description="Helical" evidence="5">
    <location>
        <begin position="259"/>
        <end position="278"/>
    </location>
</feature>
<evidence type="ECO:0000313" key="8">
    <source>
        <dbReference type="Proteomes" id="UP000551758"/>
    </source>
</evidence>
<organism evidence="7 8">
    <name type="scientific">Diceros bicornis minor</name>
    <name type="common">South-central black rhinoceros</name>
    <dbReference type="NCBI Taxonomy" id="77932"/>
    <lineage>
        <taxon>Eukaryota</taxon>
        <taxon>Metazoa</taxon>
        <taxon>Chordata</taxon>
        <taxon>Craniata</taxon>
        <taxon>Vertebrata</taxon>
        <taxon>Euteleostomi</taxon>
        <taxon>Mammalia</taxon>
        <taxon>Eutheria</taxon>
        <taxon>Laurasiatheria</taxon>
        <taxon>Perissodactyla</taxon>
        <taxon>Rhinocerotidae</taxon>
        <taxon>Diceros</taxon>
    </lineage>
</organism>
<feature type="domain" description="Major facilitator superfamily (MFS) profile" evidence="6">
    <location>
        <begin position="104"/>
        <end position="579"/>
    </location>
</feature>
<dbReference type="AlphaFoldDB" id="A0A7J7F742"/>
<feature type="transmembrane region" description="Helical" evidence="5">
    <location>
        <begin position="557"/>
        <end position="574"/>
    </location>
</feature>
<feature type="transmembrane region" description="Helical" evidence="5">
    <location>
        <begin position="202"/>
        <end position="222"/>
    </location>
</feature>
<keyword evidence="4 5" id="KW-0472">Membrane</keyword>
<evidence type="ECO:0000313" key="7">
    <source>
        <dbReference type="EMBL" id="KAF5923882.1"/>
    </source>
</evidence>
<evidence type="ECO:0000259" key="6">
    <source>
        <dbReference type="PROSITE" id="PS50850"/>
    </source>
</evidence>
<feature type="transmembrane region" description="Helical" evidence="5">
    <location>
        <begin position="522"/>
        <end position="545"/>
    </location>
</feature>
<dbReference type="InterPro" id="IPR020846">
    <property type="entry name" value="MFS_dom"/>
</dbReference>
<dbReference type="PANTHER" id="PTHR24064">
    <property type="entry name" value="SOLUTE CARRIER FAMILY 22 MEMBER"/>
    <property type="match status" value="1"/>
</dbReference>
<evidence type="ECO:0000256" key="5">
    <source>
        <dbReference type="SAM" id="Phobius"/>
    </source>
</evidence>
<protein>
    <recommendedName>
        <fullName evidence="6">Major facilitator superfamily (MFS) profile domain-containing protein</fullName>
    </recommendedName>
</protein>
<keyword evidence="3 5" id="KW-1133">Transmembrane helix</keyword>
<reference evidence="7 8" key="1">
    <citation type="journal article" date="2020" name="Mol. Biol. Evol.">
        <title>Interspecific Gene Flow and the Evolution of Specialization in Black and White Rhinoceros.</title>
        <authorList>
            <person name="Moodley Y."/>
            <person name="Westbury M.V."/>
            <person name="Russo I.M."/>
            <person name="Gopalakrishnan S."/>
            <person name="Rakotoarivelo A."/>
            <person name="Olsen R.A."/>
            <person name="Prost S."/>
            <person name="Tunstall T."/>
            <person name="Ryder O.A."/>
            <person name="Dalen L."/>
            <person name="Bruford M.W."/>
        </authorList>
    </citation>
    <scope>NUCLEOTIDE SEQUENCE [LARGE SCALE GENOMIC DNA]</scope>
    <source>
        <strain evidence="7">SBR-YM</strain>
        <tissue evidence="7">Skin</tissue>
    </source>
</reference>
<dbReference type="GO" id="GO:0022857">
    <property type="term" value="F:transmembrane transporter activity"/>
    <property type="evidence" value="ECO:0007669"/>
    <property type="project" value="InterPro"/>
</dbReference>
<gene>
    <name evidence="7" type="ORF">HPG69_011929</name>
</gene>
<comment type="caution">
    <text evidence="7">The sequence shown here is derived from an EMBL/GenBank/DDBJ whole genome shotgun (WGS) entry which is preliminary data.</text>
</comment>
<feature type="transmembrane region" description="Helical" evidence="5">
    <location>
        <begin position="437"/>
        <end position="459"/>
    </location>
</feature>
<dbReference type="Pfam" id="PF00083">
    <property type="entry name" value="Sugar_tr"/>
    <property type="match status" value="1"/>
</dbReference>
<dbReference type="Gene3D" id="1.20.1250.20">
    <property type="entry name" value="MFS general substrate transporter like domains"/>
    <property type="match status" value="2"/>
</dbReference>
<dbReference type="SUPFAM" id="SSF103473">
    <property type="entry name" value="MFS general substrate transporter"/>
    <property type="match status" value="1"/>
</dbReference>
<comment type="subcellular location">
    <subcellularLocation>
        <location evidence="1">Endomembrane system</location>
        <topology evidence="1">Multi-pass membrane protein</topology>
    </subcellularLocation>
</comment>
<feature type="transmembrane region" description="Helical" evidence="5">
    <location>
        <begin position="496"/>
        <end position="516"/>
    </location>
</feature>
<accession>A0A7J7F742</accession>
<dbReference type="InterPro" id="IPR005828">
    <property type="entry name" value="MFS_sugar_transport-like"/>
</dbReference>
<evidence type="ECO:0000256" key="1">
    <source>
        <dbReference type="ARBA" id="ARBA00004127"/>
    </source>
</evidence>
<dbReference type="InterPro" id="IPR036259">
    <property type="entry name" value="MFS_trans_sf"/>
</dbReference>
<dbReference type="GO" id="GO:0016020">
    <property type="term" value="C:membrane"/>
    <property type="evidence" value="ECO:0007669"/>
    <property type="project" value="InterPro"/>
</dbReference>
<keyword evidence="8" id="KW-1185">Reference proteome</keyword>
<sequence>MAFSELLDRVGALGRFQVLQMVALVVPIMWLTTQNLVENFSAAVPSHRCWVPLLDNGTAQASTPGTLGPEALLTVSIPPGPNHGPHQCRRFRHPQWQLLDPNITATNWSEAATEPCVDGWVYDLSTFTSTIVAEWDLVCDSQALRPIAQSIYLAGILVGAAVCGQASDRLGRRLVLTWSYLQMAVWGTAVAFAPTFPVYCLFRFLVAFAVAGIMMNTATLLMEWTSAQARGSAMTLNAMGFSFGQVLMAAVAYGVRDWVLLQLVISAPFFLCFVYSWWVPPPSLPWRRPCPPSALGAEGWGWLAESARWLLITGRLQWGLRELQRVAAINGKRAAGDALTIEVRRGRAFPQGSTLKPSPAPAQGPWETDRGLQPPRMRACLVSPVPTVPLPAGLAVSYAGGPECEPGSCQPGHPAPHAWTGPPDLCLRSVLALGSNVFLLQVFIGVVDILVKIGILLLLNRVGRRPMQAVSLMLTGLCILANMLVPHEMGTLRSALAVLGLGGLGAAFTCITIYTGELFPTVLRMTAVGLGQMAARGGAILGPMVRLLAVQSPSLPLLLYGAASVLSGLATFLLPETQGLPLPDTIQDVQS</sequence>
<evidence type="ECO:0000256" key="2">
    <source>
        <dbReference type="ARBA" id="ARBA00022692"/>
    </source>
</evidence>
<proteinExistence type="predicted"/>
<feature type="transmembrane region" description="Helical" evidence="5">
    <location>
        <begin position="175"/>
        <end position="196"/>
    </location>
</feature>
<dbReference type="Pfam" id="PF07690">
    <property type="entry name" value="MFS_1"/>
    <property type="match status" value="1"/>
</dbReference>
<evidence type="ECO:0000256" key="3">
    <source>
        <dbReference type="ARBA" id="ARBA00022989"/>
    </source>
</evidence>